<reference evidence="1 2" key="1">
    <citation type="submission" date="2020-07" db="EMBL/GenBank/DDBJ databases">
        <title>Sequencing the genomes of 1000 actinobacteria strains.</title>
        <authorList>
            <person name="Klenk H.-P."/>
        </authorList>
    </citation>
    <scope>NUCLEOTIDE SEQUENCE [LARGE SCALE GENOMIC DNA]</scope>
    <source>
        <strain evidence="1 2">DSM 104006</strain>
    </source>
</reference>
<dbReference type="Proteomes" id="UP000549616">
    <property type="component" value="Unassembled WGS sequence"/>
</dbReference>
<keyword evidence="2" id="KW-1185">Reference proteome</keyword>
<evidence type="ECO:0000313" key="1">
    <source>
        <dbReference type="EMBL" id="NYI88678.1"/>
    </source>
</evidence>
<sequence length="191" mass="20266">MPALPRTVLAAVLLVSGCTSTVSGLAGPGTRPSQAPELPARARELAVTGIDPCALLTPAQLDALQENGAPRLVDEDSTRDGPTCAFDVDATRPTYTYYLEVVDVGIEDWISGDHRETGMIQRPADVPGFPALVNYAPSDGIQDCETLVGVAAGRTLRAQMAPDDRSFDQRQLCDMATNVAKLAVQTLETLK</sequence>
<dbReference type="InterPro" id="IPR024520">
    <property type="entry name" value="DUF3558"/>
</dbReference>
<accession>A0A853B0V9</accession>
<dbReference type="AlphaFoldDB" id="A0A853B0V9"/>
<evidence type="ECO:0008006" key="3">
    <source>
        <dbReference type="Google" id="ProtNLM"/>
    </source>
</evidence>
<organism evidence="1 2">
    <name type="scientific">Amycolatopsis endophytica</name>
    <dbReference type="NCBI Taxonomy" id="860233"/>
    <lineage>
        <taxon>Bacteria</taxon>
        <taxon>Bacillati</taxon>
        <taxon>Actinomycetota</taxon>
        <taxon>Actinomycetes</taxon>
        <taxon>Pseudonocardiales</taxon>
        <taxon>Pseudonocardiaceae</taxon>
        <taxon>Amycolatopsis</taxon>
    </lineage>
</organism>
<proteinExistence type="predicted"/>
<name>A0A853B0V9_9PSEU</name>
<dbReference type="EMBL" id="JACCFK010000001">
    <property type="protein sequence ID" value="NYI88678.1"/>
    <property type="molecule type" value="Genomic_DNA"/>
</dbReference>
<comment type="caution">
    <text evidence="1">The sequence shown here is derived from an EMBL/GenBank/DDBJ whole genome shotgun (WGS) entry which is preliminary data.</text>
</comment>
<gene>
    <name evidence="1" type="ORF">HNR02_002001</name>
</gene>
<dbReference type="Pfam" id="PF12079">
    <property type="entry name" value="DUF3558"/>
    <property type="match status" value="1"/>
</dbReference>
<evidence type="ECO:0000313" key="2">
    <source>
        <dbReference type="Proteomes" id="UP000549616"/>
    </source>
</evidence>
<dbReference type="PROSITE" id="PS51257">
    <property type="entry name" value="PROKAR_LIPOPROTEIN"/>
    <property type="match status" value="1"/>
</dbReference>
<dbReference type="RefSeq" id="WP_179772879.1">
    <property type="nucleotide sequence ID" value="NZ_JACCFK010000001.1"/>
</dbReference>
<protein>
    <recommendedName>
        <fullName evidence="3">DUF3558 domain-containing protein</fullName>
    </recommendedName>
</protein>